<dbReference type="EMBL" id="BMGI01000001">
    <property type="protein sequence ID" value="GGD28215.1"/>
    <property type="molecule type" value="Genomic_DNA"/>
</dbReference>
<keyword evidence="3" id="KW-0804">Transcription</keyword>
<dbReference type="RefSeq" id="WP_188526535.1">
    <property type="nucleotide sequence ID" value="NZ_BMGI01000001.1"/>
</dbReference>
<feature type="domain" description="HTH tetR-type" evidence="5">
    <location>
        <begin position="22"/>
        <end position="82"/>
    </location>
</feature>
<sequence>MAERPILHRDDPQKAPLVGHVKVTREDWLNVARDILVSDGVAEVKVLAIGERLGVSRSSFYWYFKSRKDLLNALLDDWEGRNTAVIEAHCALDAETITEAVCNFFRCFFDPELFDQGLDFAVREWSRRDGKVRKRIDLADSARISAITAMFERHGFTQYEADVRARILYFMQLGYHALDQAEPLRDRLARTEGYLLGFTGQPPRQSELEALFAFAREKARR</sequence>
<feature type="DNA-binding region" description="H-T-H motif" evidence="4">
    <location>
        <begin position="45"/>
        <end position="64"/>
    </location>
</feature>
<proteinExistence type="predicted"/>
<keyword evidence="2 4" id="KW-0238">DNA-binding</keyword>
<evidence type="ECO:0000256" key="4">
    <source>
        <dbReference type="PROSITE-ProRule" id="PRU00335"/>
    </source>
</evidence>
<dbReference type="SUPFAM" id="SSF46689">
    <property type="entry name" value="Homeodomain-like"/>
    <property type="match status" value="1"/>
</dbReference>
<protein>
    <submittedName>
        <fullName evidence="6">TetR family transcriptional regulator</fullName>
    </submittedName>
</protein>
<reference evidence="7" key="1">
    <citation type="journal article" date="2019" name="Int. J. Syst. Evol. Microbiol.">
        <title>The Global Catalogue of Microorganisms (GCM) 10K type strain sequencing project: providing services to taxonomists for standard genome sequencing and annotation.</title>
        <authorList>
            <consortium name="The Broad Institute Genomics Platform"/>
            <consortium name="The Broad Institute Genome Sequencing Center for Infectious Disease"/>
            <person name="Wu L."/>
            <person name="Ma J."/>
        </authorList>
    </citation>
    <scope>NUCLEOTIDE SEQUENCE [LARGE SCALE GENOMIC DNA]</scope>
    <source>
        <strain evidence="7">CGMCC 1.12922</strain>
    </source>
</reference>
<dbReference type="Pfam" id="PF00440">
    <property type="entry name" value="TetR_N"/>
    <property type="match status" value="1"/>
</dbReference>
<comment type="caution">
    <text evidence="6">The sequence shown here is derived from an EMBL/GenBank/DDBJ whole genome shotgun (WGS) entry which is preliminary data.</text>
</comment>
<evidence type="ECO:0000256" key="1">
    <source>
        <dbReference type="ARBA" id="ARBA00023015"/>
    </source>
</evidence>
<dbReference type="InterPro" id="IPR001647">
    <property type="entry name" value="HTH_TetR"/>
</dbReference>
<dbReference type="Proteomes" id="UP000617355">
    <property type="component" value="Unassembled WGS sequence"/>
</dbReference>
<dbReference type="Gene3D" id="1.10.357.10">
    <property type="entry name" value="Tetracycline Repressor, domain 2"/>
    <property type="match status" value="1"/>
</dbReference>
<dbReference type="PANTHER" id="PTHR30055:SF234">
    <property type="entry name" value="HTH-TYPE TRANSCRIPTIONAL REGULATOR BETI"/>
    <property type="match status" value="1"/>
</dbReference>
<name>A0ABQ1QJQ9_9RHOB</name>
<dbReference type="PRINTS" id="PR00455">
    <property type="entry name" value="HTHTETR"/>
</dbReference>
<keyword evidence="1" id="KW-0805">Transcription regulation</keyword>
<dbReference type="PANTHER" id="PTHR30055">
    <property type="entry name" value="HTH-TYPE TRANSCRIPTIONAL REGULATOR RUTR"/>
    <property type="match status" value="1"/>
</dbReference>
<evidence type="ECO:0000313" key="6">
    <source>
        <dbReference type="EMBL" id="GGD28215.1"/>
    </source>
</evidence>
<organism evidence="6 7">
    <name type="scientific">Sinisalibacter lacisalsi</name>
    <dbReference type="NCBI Taxonomy" id="1526570"/>
    <lineage>
        <taxon>Bacteria</taxon>
        <taxon>Pseudomonadati</taxon>
        <taxon>Pseudomonadota</taxon>
        <taxon>Alphaproteobacteria</taxon>
        <taxon>Rhodobacterales</taxon>
        <taxon>Roseobacteraceae</taxon>
        <taxon>Sinisalibacter</taxon>
    </lineage>
</organism>
<keyword evidence="7" id="KW-1185">Reference proteome</keyword>
<evidence type="ECO:0000256" key="2">
    <source>
        <dbReference type="ARBA" id="ARBA00023125"/>
    </source>
</evidence>
<dbReference type="InterPro" id="IPR009057">
    <property type="entry name" value="Homeodomain-like_sf"/>
</dbReference>
<evidence type="ECO:0000259" key="5">
    <source>
        <dbReference type="PROSITE" id="PS50977"/>
    </source>
</evidence>
<evidence type="ECO:0000313" key="7">
    <source>
        <dbReference type="Proteomes" id="UP000617355"/>
    </source>
</evidence>
<evidence type="ECO:0000256" key="3">
    <source>
        <dbReference type="ARBA" id="ARBA00023163"/>
    </source>
</evidence>
<accession>A0ABQ1QJQ9</accession>
<dbReference type="PROSITE" id="PS50977">
    <property type="entry name" value="HTH_TETR_2"/>
    <property type="match status" value="1"/>
</dbReference>
<dbReference type="InterPro" id="IPR050109">
    <property type="entry name" value="HTH-type_TetR-like_transc_reg"/>
</dbReference>
<gene>
    <name evidence="6" type="ORF">GCM10011358_10480</name>
</gene>